<accession>A0A3P8GB49</accession>
<dbReference type="Proteomes" id="UP000269396">
    <property type="component" value="Unassembled WGS sequence"/>
</dbReference>
<evidence type="ECO:0000313" key="1">
    <source>
        <dbReference type="EMBL" id="VDP85987.1"/>
    </source>
</evidence>
<evidence type="ECO:0000313" key="2">
    <source>
        <dbReference type="Proteomes" id="UP000269396"/>
    </source>
</evidence>
<keyword evidence="2" id="KW-1185">Reference proteome</keyword>
<dbReference type="EMBL" id="UZAL01049025">
    <property type="protein sequence ID" value="VDP85987.1"/>
    <property type="molecule type" value="Genomic_DNA"/>
</dbReference>
<reference evidence="1 2" key="1">
    <citation type="submission" date="2018-11" db="EMBL/GenBank/DDBJ databases">
        <authorList>
            <consortium name="Pathogen Informatics"/>
        </authorList>
    </citation>
    <scope>NUCLEOTIDE SEQUENCE [LARGE SCALE GENOMIC DNA]</scope>
    <source>
        <strain>Denwood</strain>
        <strain evidence="2">Zambia</strain>
    </source>
</reference>
<gene>
    <name evidence="1" type="ORF">SMTD_LOCUS21913</name>
</gene>
<name>A0A3P8GB49_9TREM</name>
<dbReference type="AlphaFoldDB" id="A0A3P8GB49"/>
<organism evidence="1 2">
    <name type="scientific">Schistosoma mattheei</name>
    <dbReference type="NCBI Taxonomy" id="31246"/>
    <lineage>
        <taxon>Eukaryota</taxon>
        <taxon>Metazoa</taxon>
        <taxon>Spiralia</taxon>
        <taxon>Lophotrochozoa</taxon>
        <taxon>Platyhelminthes</taxon>
        <taxon>Trematoda</taxon>
        <taxon>Digenea</taxon>
        <taxon>Strigeidida</taxon>
        <taxon>Schistosomatoidea</taxon>
        <taxon>Schistosomatidae</taxon>
        <taxon>Schistosoma</taxon>
    </lineage>
</organism>
<sequence>MSACNNNLELAVSLYMDDPSRVPPQSSTEEYRTPIPQRNEQLLPVVVPLRKLINLFVNIYSIVT</sequence>
<proteinExistence type="predicted"/>
<protein>
    <submittedName>
        <fullName evidence="1">Uncharacterized protein</fullName>
    </submittedName>
</protein>